<dbReference type="PANTHER" id="PTHR17224:SF1">
    <property type="entry name" value="PEPTIDYL-TRNA HYDROLASE"/>
    <property type="match status" value="1"/>
</dbReference>
<accession>A0ABU3BM42</accession>
<feature type="binding site" evidence="7">
    <location>
        <position position="97"/>
    </location>
    <ligand>
        <name>tRNA</name>
        <dbReference type="ChEBI" id="CHEBI:17843"/>
    </ligand>
</feature>
<protein>
    <recommendedName>
        <fullName evidence="6 7">Peptidyl-tRNA hydrolase</fullName>
        <shortName evidence="7">Pth</shortName>
        <ecNumber evidence="1 7">3.1.1.29</ecNumber>
    </recommendedName>
</protein>
<dbReference type="HAMAP" id="MF_00083">
    <property type="entry name" value="Pept_tRNA_hydro_bact"/>
    <property type="match status" value="1"/>
</dbReference>
<feature type="binding site" evidence="7">
    <location>
        <position position="95"/>
    </location>
    <ligand>
        <name>tRNA</name>
        <dbReference type="ChEBI" id="CHEBI:17843"/>
    </ligand>
</feature>
<dbReference type="Pfam" id="PF01195">
    <property type="entry name" value="Pept_tRNA_hydro"/>
    <property type="match status" value="1"/>
</dbReference>
<keyword evidence="3 7" id="KW-0378">Hydrolase</keyword>
<evidence type="ECO:0000313" key="12">
    <source>
        <dbReference type="Proteomes" id="UP001267426"/>
    </source>
</evidence>
<keyword evidence="4 7" id="KW-0694">RNA-binding</keyword>
<dbReference type="EMBL" id="JAVRHT010000001">
    <property type="protein sequence ID" value="MDT0630364.1"/>
    <property type="molecule type" value="Genomic_DNA"/>
</dbReference>
<evidence type="ECO:0000256" key="7">
    <source>
        <dbReference type="HAMAP-Rule" id="MF_00083"/>
    </source>
</evidence>
<feature type="binding site" evidence="7">
    <location>
        <position position="143"/>
    </location>
    <ligand>
        <name>tRNA</name>
        <dbReference type="ChEBI" id="CHEBI:17843"/>
    </ligand>
</feature>
<feature type="site" description="Stabilizes the basic form of H active site to accept a proton" evidence="7">
    <location>
        <position position="122"/>
    </location>
</feature>
<comment type="function">
    <text evidence="7">Hydrolyzes ribosome-free peptidyl-tRNAs (with 1 or more amino acids incorporated), which drop off the ribosome during protein synthesis, or as a result of ribosome stalling.</text>
</comment>
<evidence type="ECO:0000313" key="11">
    <source>
        <dbReference type="EMBL" id="MDT0630364.1"/>
    </source>
</evidence>
<evidence type="ECO:0000256" key="8">
    <source>
        <dbReference type="RuleBase" id="RU000673"/>
    </source>
</evidence>
<keyword evidence="7" id="KW-0963">Cytoplasm</keyword>
<gene>
    <name evidence="7 11" type="primary">pth</name>
    <name evidence="11" type="ORF">RM540_01275</name>
</gene>
<evidence type="ECO:0000256" key="5">
    <source>
        <dbReference type="ARBA" id="ARBA00038063"/>
    </source>
</evidence>
<comment type="subcellular location">
    <subcellularLocation>
        <location evidence="7">Cytoplasm</location>
    </subcellularLocation>
</comment>
<evidence type="ECO:0000256" key="2">
    <source>
        <dbReference type="ARBA" id="ARBA00022555"/>
    </source>
</evidence>
<keyword evidence="2 7" id="KW-0820">tRNA-binding</keyword>
<proteinExistence type="inferred from homology"/>
<feature type="active site" description="Proton acceptor" evidence="7">
    <location>
        <position position="46"/>
    </location>
</feature>
<dbReference type="InterPro" id="IPR018171">
    <property type="entry name" value="Pept_tRNA_hydro_CS"/>
</dbReference>
<evidence type="ECO:0000256" key="6">
    <source>
        <dbReference type="ARBA" id="ARBA00050038"/>
    </source>
</evidence>
<comment type="subunit">
    <text evidence="7">Monomer.</text>
</comment>
<comment type="caution">
    <text evidence="11">The sequence shown here is derived from an EMBL/GenBank/DDBJ whole genome shotgun (WGS) entry which is preliminary data.</text>
</comment>
<feature type="binding site" evidence="7">
    <location>
        <position position="41"/>
    </location>
    <ligand>
        <name>tRNA</name>
        <dbReference type="ChEBI" id="CHEBI:17843"/>
    </ligand>
</feature>
<evidence type="ECO:0000256" key="10">
    <source>
        <dbReference type="SAM" id="MobiDB-lite"/>
    </source>
</evidence>
<organism evidence="11 12">
    <name type="scientific">Rubrivirga litoralis</name>
    <dbReference type="NCBI Taxonomy" id="3075598"/>
    <lineage>
        <taxon>Bacteria</taxon>
        <taxon>Pseudomonadati</taxon>
        <taxon>Rhodothermota</taxon>
        <taxon>Rhodothermia</taxon>
        <taxon>Rhodothermales</taxon>
        <taxon>Rubricoccaceae</taxon>
        <taxon>Rubrivirga</taxon>
    </lineage>
</organism>
<feature type="site" description="Discriminates between blocked and unblocked aminoacyl-tRNA" evidence="7">
    <location>
        <position position="36"/>
    </location>
</feature>
<dbReference type="Gene3D" id="3.40.50.1470">
    <property type="entry name" value="Peptidyl-tRNA hydrolase"/>
    <property type="match status" value="1"/>
</dbReference>
<dbReference type="GO" id="GO:0004045">
    <property type="term" value="F:peptidyl-tRNA hydrolase activity"/>
    <property type="evidence" value="ECO:0007669"/>
    <property type="project" value="UniProtKB-EC"/>
</dbReference>
<dbReference type="CDD" id="cd00462">
    <property type="entry name" value="PTH"/>
    <property type="match status" value="1"/>
</dbReference>
<evidence type="ECO:0000256" key="9">
    <source>
        <dbReference type="RuleBase" id="RU004320"/>
    </source>
</evidence>
<dbReference type="NCBIfam" id="TIGR00447">
    <property type="entry name" value="pth"/>
    <property type="match status" value="1"/>
</dbReference>
<comment type="catalytic activity">
    <reaction evidence="7 8">
        <text>an N-acyl-L-alpha-aminoacyl-tRNA + H2O = an N-acyl-L-amino acid + a tRNA + H(+)</text>
        <dbReference type="Rhea" id="RHEA:54448"/>
        <dbReference type="Rhea" id="RHEA-COMP:10123"/>
        <dbReference type="Rhea" id="RHEA-COMP:13883"/>
        <dbReference type="ChEBI" id="CHEBI:15377"/>
        <dbReference type="ChEBI" id="CHEBI:15378"/>
        <dbReference type="ChEBI" id="CHEBI:59874"/>
        <dbReference type="ChEBI" id="CHEBI:78442"/>
        <dbReference type="ChEBI" id="CHEBI:138191"/>
        <dbReference type="EC" id="3.1.1.29"/>
    </reaction>
</comment>
<dbReference type="RefSeq" id="WP_311661417.1">
    <property type="nucleotide sequence ID" value="NZ_JAVRHT010000001.1"/>
</dbReference>
<feature type="region of interest" description="Disordered" evidence="10">
    <location>
        <begin position="1"/>
        <end position="22"/>
    </location>
</feature>
<reference evidence="11 12" key="1">
    <citation type="submission" date="2023-09" db="EMBL/GenBank/DDBJ databases">
        <authorList>
            <person name="Rey-Velasco X."/>
        </authorList>
    </citation>
    <scope>NUCLEOTIDE SEQUENCE [LARGE SCALE GENOMIC DNA]</scope>
    <source>
        <strain evidence="11 12">F394</strain>
    </source>
</reference>
<dbReference type="Proteomes" id="UP001267426">
    <property type="component" value="Unassembled WGS sequence"/>
</dbReference>
<evidence type="ECO:0000256" key="1">
    <source>
        <dbReference type="ARBA" id="ARBA00013260"/>
    </source>
</evidence>
<keyword evidence="12" id="KW-1185">Reference proteome</keyword>
<comment type="similarity">
    <text evidence="5 7 9">Belongs to the PTH family.</text>
</comment>
<dbReference type="EC" id="3.1.1.29" evidence="1 7"/>
<dbReference type="PROSITE" id="PS01195">
    <property type="entry name" value="PEPT_TRNA_HYDROL_1"/>
    <property type="match status" value="1"/>
</dbReference>
<dbReference type="InterPro" id="IPR001328">
    <property type="entry name" value="Pept_tRNA_hydro"/>
</dbReference>
<sequence>MSWLSRLLGSRPAPPDGGAPDAGGVDVRRLLVGLGNPGPDYVGTRHNAGFEAIERAADAAGIALDAEVGGRAGRSVVGEGLYRGHGLALAKPLTFMNRSGAAYAALLDRYGLDAADVLLVYDDLALPLGQVRLRGKGSAGGHNGVQSVIDALGTAEFPRLRIGLGDSFPPGGQVDYVLAPFDDGERAAADAALDLAAEAALAFAHDGLAAAMNQFNGR</sequence>
<name>A0ABU3BM42_9BACT</name>
<dbReference type="PANTHER" id="PTHR17224">
    <property type="entry name" value="PEPTIDYL-TRNA HYDROLASE"/>
    <property type="match status" value="1"/>
</dbReference>
<evidence type="ECO:0000256" key="3">
    <source>
        <dbReference type="ARBA" id="ARBA00022801"/>
    </source>
</evidence>
<dbReference type="InterPro" id="IPR036416">
    <property type="entry name" value="Pept_tRNA_hydro_sf"/>
</dbReference>
<dbReference type="SUPFAM" id="SSF53178">
    <property type="entry name" value="Peptidyl-tRNA hydrolase-like"/>
    <property type="match status" value="1"/>
</dbReference>
<comment type="function">
    <text evidence="7">Catalyzes the release of premature peptidyl moieties from peptidyl-tRNA molecules trapped in stalled 50S ribosomal subunits, and thus maintains levels of free tRNAs and 50S ribosomes.</text>
</comment>
<evidence type="ECO:0000256" key="4">
    <source>
        <dbReference type="ARBA" id="ARBA00022884"/>
    </source>
</evidence>